<dbReference type="EMBL" id="KN823185">
    <property type="protein sequence ID" value="KIO20142.1"/>
    <property type="molecule type" value="Genomic_DNA"/>
</dbReference>
<accession>A0A0C3LFB5</accession>
<evidence type="ECO:0008006" key="3">
    <source>
        <dbReference type="Google" id="ProtNLM"/>
    </source>
</evidence>
<proteinExistence type="predicted"/>
<evidence type="ECO:0000313" key="2">
    <source>
        <dbReference type="Proteomes" id="UP000054248"/>
    </source>
</evidence>
<protein>
    <recommendedName>
        <fullName evidence="3">Aminoglycoside phosphotransferase domain-containing protein</fullName>
    </recommendedName>
</protein>
<dbReference type="InterPro" id="IPR011009">
    <property type="entry name" value="Kinase-like_dom_sf"/>
</dbReference>
<keyword evidence="2" id="KW-1185">Reference proteome</keyword>
<dbReference type="Proteomes" id="UP000054248">
    <property type="component" value="Unassembled WGS sequence"/>
</dbReference>
<sequence>MSSSVDFVALEPAIISACAKHEQENGHKRDYRRCLQFGSYFVKFDAYWSFLPEVTTLKYLADLAKNDASGPRVPQVHHFFHQNGRMAYVVMELIQLVEVPIADLAVKAAQAVLWMRGVPAPSDVVLGPKGPGPARHVVFKNRVAPLDFVSVKALERYFNKAVGKLRLRFKNLADVSIANEPLVLTQSDMDPSNFGVDVAGKSVILDPGEIGWLPESLALYTLFRTTDFASNVAACLYAPEDAARLGAHPNLASMAGMRVMLAQAAGPTFNLDNNGQEISGK</sequence>
<dbReference type="STRING" id="1051891.A0A0C3LFB5"/>
<reference evidence="2" key="2">
    <citation type="submission" date="2015-01" db="EMBL/GenBank/DDBJ databases">
        <title>Evolutionary Origins and Diversification of the Mycorrhizal Mutualists.</title>
        <authorList>
            <consortium name="DOE Joint Genome Institute"/>
            <consortium name="Mycorrhizal Genomics Consortium"/>
            <person name="Kohler A."/>
            <person name="Kuo A."/>
            <person name="Nagy L.G."/>
            <person name="Floudas D."/>
            <person name="Copeland A."/>
            <person name="Barry K.W."/>
            <person name="Cichocki N."/>
            <person name="Veneault-Fourrey C."/>
            <person name="LaButti K."/>
            <person name="Lindquist E.A."/>
            <person name="Lipzen A."/>
            <person name="Lundell T."/>
            <person name="Morin E."/>
            <person name="Murat C."/>
            <person name="Riley R."/>
            <person name="Ohm R."/>
            <person name="Sun H."/>
            <person name="Tunlid A."/>
            <person name="Henrissat B."/>
            <person name="Grigoriev I.V."/>
            <person name="Hibbett D.S."/>
            <person name="Martin F."/>
        </authorList>
    </citation>
    <scope>NUCLEOTIDE SEQUENCE [LARGE SCALE GENOMIC DNA]</scope>
    <source>
        <strain evidence="2">MUT 4182</strain>
    </source>
</reference>
<dbReference type="OrthoDB" id="3250044at2759"/>
<name>A0A0C3LFB5_9AGAM</name>
<dbReference type="SUPFAM" id="SSF56112">
    <property type="entry name" value="Protein kinase-like (PK-like)"/>
    <property type="match status" value="1"/>
</dbReference>
<gene>
    <name evidence="1" type="ORF">M407DRAFT_30177</name>
</gene>
<evidence type="ECO:0000313" key="1">
    <source>
        <dbReference type="EMBL" id="KIO20142.1"/>
    </source>
</evidence>
<dbReference type="HOGENOM" id="CLU_084529_0_0_1"/>
<organism evidence="1 2">
    <name type="scientific">Tulasnella calospora MUT 4182</name>
    <dbReference type="NCBI Taxonomy" id="1051891"/>
    <lineage>
        <taxon>Eukaryota</taxon>
        <taxon>Fungi</taxon>
        <taxon>Dikarya</taxon>
        <taxon>Basidiomycota</taxon>
        <taxon>Agaricomycotina</taxon>
        <taxon>Agaricomycetes</taxon>
        <taxon>Cantharellales</taxon>
        <taxon>Tulasnellaceae</taxon>
        <taxon>Tulasnella</taxon>
    </lineage>
</organism>
<dbReference type="AlphaFoldDB" id="A0A0C3LFB5"/>
<reference evidence="1 2" key="1">
    <citation type="submission" date="2014-04" db="EMBL/GenBank/DDBJ databases">
        <authorList>
            <consortium name="DOE Joint Genome Institute"/>
            <person name="Kuo A."/>
            <person name="Girlanda M."/>
            <person name="Perotto S."/>
            <person name="Kohler A."/>
            <person name="Nagy L.G."/>
            <person name="Floudas D."/>
            <person name="Copeland A."/>
            <person name="Barry K.W."/>
            <person name="Cichocki N."/>
            <person name="Veneault-Fourrey C."/>
            <person name="LaButti K."/>
            <person name="Lindquist E.A."/>
            <person name="Lipzen A."/>
            <person name="Lundell T."/>
            <person name="Morin E."/>
            <person name="Murat C."/>
            <person name="Sun H."/>
            <person name="Tunlid A."/>
            <person name="Henrissat B."/>
            <person name="Grigoriev I.V."/>
            <person name="Hibbett D.S."/>
            <person name="Martin F."/>
            <person name="Nordberg H.P."/>
            <person name="Cantor M.N."/>
            <person name="Hua S.X."/>
        </authorList>
    </citation>
    <scope>NUCLEOTIDE SEQUENCE [LARGE SCALE GENOMIC DNA]</scope>
    <source>
        <strain evidence="1 2">MUT 4182</strain>
    </source>
</reference>